<evidence type="ECO:0000259" key="8">
    <source>
        <dbReference type="PROSITE" id="PS50901"/>
    </source>
</evidence>
<dbReference type="InterPro" id="IPR050206">
    <property type="entry name" value="FtsK/SpoIIIE/SftA"/>
</dbReference>
<gene>
    <name evidence="9" type="ORF">F4Y42_19070</name>
</gene>
<dbReference type="InterPro" id="IPR027417">
    <property type="entry name" value="P-loop_NTPase"/>
</dbReference>
<keyword evidence="3 5" id="KW-0067">ATP-binding</keyword>
<dbReference type="SUPFAM" id="SSF52540">
    <property type="entry name" value="P-loop containing nucleoside triphosphate hydrolases"/>
    <property type="match status" value="1"/>
</dbReference>
<dbReference type="PANTHER" id="PTHR22683">
    <property type="entry name" value="SPORULATION PROTEIN RELATED"/>
    <property type="match status" value="1"/>
</dbReference>
<dbReference type="CDD" id="cd01127">
    <property type="entry name" value="TrwB_TraG_TraD_VirD4"/>
    <property type="match status" value="1"/>
</dbReference>
<evidence type="ECO:0000256" key="3">
    <source>
        <dbReference type="ARBA" id="ARBA00022840"/>
    </source>
</evidence>
<keyword evidence="2 5" id="KW-0547">Nucleotide-binding</keyword>
<feature type="transmembrane region" description="Helical" evidence="7">
    <location>
        <begin position="32"/>
        <end position="58"/>
    </location>
</feature>
<comment type="caution">
    <text evidence="9">The sequence shown here is derived from an EMBL/GenBank/DDBJ whole genome shotgun (WGS) entry which is preliminary data.</text>
</comment>
<evidence type="ECO:0000256" key="1">
    <source>
        <dbReference type="ARBA" id="ARBA00006474"/>
    </source>
</evidence>
<dbReference type="SMART" id="SM00382">
    <property type="entry name" value="AAA"/>
    <property type="match status" value="1"/>
</dbReference>
<dbReference type="InterPro" id="IPR036390">
    <property type="entry name" value="WH_DNA-bd_sf"/>
</dbReference>
<reference evidence="9" key="1">
    <citation type="submission" date="2019-09" db="EMBL/GenBank/DDBJ databases">
        <title>Characterisation of the sponge microbiome using genome-centric metagenomics.</title>
        <authorList>
            <person name="Engelberts J.P."/>
            <person name="Robbins S.J."/>
            <person name="De Goeij J.M."/>
            <person name="Aranda M."/>
            <person name="Bell S.C."/>
            <person name="Webster N.S."/>
        </authorList>
    </citation>
    <scope>NUCLEOTIDE SEQUENCE</scope>
    <source>
        <strain evidence="9">SB0664_bin_27</strain>
    </source>
</reference>
<dbReference type="EMBL" id="VXRG01000159">
    <property type="protein sequence ID" value="MXY95543.1"/>
    <property type="molecule type" value="Genomic_DNA"/>
</dbReference>
<dbReference type="SUPFAM" id="SSF46785">
    <property type="entry name" value="Winged helix' DNA-binding domain"/>
    <property type="match status" value="1"/>
</dbReference>
<evidence type="ECO:0000313" key="9">
    <source>
        <dbReference type="EMBL" id="MXY95543.1"/>
    </source>
</evidence>
<evidence type="ECO:0000256" key="5">
    <source>
        <dbReference type="PROSITE-ProRule" id="PRU00289"/>
    </source>
</evidence>
<dbReference type="Pfam" id="PF01580">
    <property type="entry name" value="FtsK_SpoIIIE"/>
    <property type="match status" value="1"/>
</dbReference>
<evidence type="ECO:0000256" key="4">
    <source>
        <dbReference type="ARBA" id="ARBA00023125"/>
    </source>
</evidence>
<dbReference type="InterPro" id="IPR036388">
    <property type="entry name" value="WH-like_DNA-bd_sf"/>
</dbReference>
<keyword evidence="7" id="KW-0472">Membrane</keyword>
<feature type="region of interest" description="Disordered" evidence="6">
    <location>
        <begin position="241"/>
        <end position="288"/>
    </location>
</feature>
<feature type="region of interest" description="Disordered" evidence="6">
    <location>
        <begin position="818"/>
        <end position="900"/>
    </location>
</feature>
<dbReference type="InterPro" id="IPR041027">
    <property type="entry name" value="FtsK_alpha"/>
</dbReference>
<feature type="domain" description="FtsK" evidence="8">
    <location>
        <begin position="456"/>
        <end position="646"/>
    </location>
</feature>
<dbReference type="GO" id="GO:0005524">
    <property type="term" value="F:ATP binding"/>
    <property type="evidence" value="ECO:0007669"/>
    <property type="project" value="UniProtKB-UniRule"/>
</dbReference>
<dbReference type="Gene3D" id="3.40.50.300">
    <property type="entry name" value="P-loop containing nucleotide triphosphate hydrolases"/>
    <property type="match status" value="1"/>
</dbReference>
<organism evidence="9">
    <name type="scientific">Caldilineaceae bacterium SB0664_bin_27</name>
    <dbReference type="NCBI Taxonomy" id="2605260"/>
    <lineage>
        <taxon>Bacteria</taxon>
        <taxon>Bacillati</taxon>
        <taxon>Chloroflexota</taxon>
        <taxon>Caldilineae</taxon>
        <taxon>Caldilineales</taxon>
        <taxon>Caldilineaceae</taxon>
    </lineage>
</organism>
<dbReference type="PANTHER" id="PTHR22683:SF41">
    <property type="entry name" value="DNA TRANSLOCASE FTSK"/>
    <property type="match status" value="1"/>
</dbReference>
<dbReference type="GO" id="GO:0003677">
    <property type="term" value="F:DNA binding"/>
    <property type="evidence" value="ECO:0007669"/>
    <property type="project" value="UniProtKB-KW"/>
</dbReference>
<evidence type="ECO:0000256" key="6">
    <source>
        <dbReference type="SAM" id="MobiDB-lite"/>
    </source>
</evidence>
<proteinExistence type="inferred from homology"/>
<dbReference type="SMART" id="SM00843">
    <property type="entry name" value="Ftsk_gamma"/>
    <property type="match status" value="1"/>
</dbReference>
<dbReference type="PROSITE" id="PS50901">
    <property type="entry name" value="FTSK"/>
    <property type="match status" value="1"/>
</dbReference>
<keyword evidence="7" id="KW-0812">Transmembrane</keyword>
<dbReference type="InterPro" id="IPR003593">
    <property type="entry name" value="AAA+_ATPase"/>
</dbReference>
<dbReference type="Pfam" id="PF17854">
    <property type="entry name" value="FtsK_alpha"/>
    <property type="match status" value="1"/>
</dbReference>
<feature type="transmembrane region" description="Helical" evidence="7">
    <location>
        <begin position="78"/>
        <end position="100"/>
    </location>
</feature>
<evidence type="ECO:0000256" key="2">
    <source>
        <dbReference type="ARBA" id="ARBA00022741"/>
    </source>
</evidence>
<name>A0A6B0YY06_9CHLR</name>
<feature type="compositionally biased region" description="Basic and acidic residues" evidence="6">
    <location>
        <begin position="822"/>
        <end position="850"/>
    </location>
</feature>
<feature type="compositionally biased region" description="Basic and acidic residues" evidence="6">
    <location>
        <begin position="241"/>
        <end position="253"/>
    </location>
</feature>
<feature type="compositionally biased region" description="Polar residues" evidence="6">
    <location>
        <begin position="717"/>
        <end position="729"/>
    </location>
</feature>
<feature type="compositionally biased region" description="Basic and acidic residues" evidence="6">
    <location>
        <begin position="889"/>
        <end position="900"/>
    </location>
</feature>
<feature type="transmembrane region" description="Helical" evidence="7">
    <location>
        <begin position="133"/>
        <end position="152"/>
    </location>
</feature>
<keyword evidence="4" id="KW-0238">DNA-binding</keyword>
<keyword evidence="7" id="KW-1133">Transmembrane helix</keyword>
<feature type="binding site" evidence="5">
    <location>
        <begin position="473"/>
        <end position="480"/>
    </location>
    <ligand>
        <name>ATP</name>
        <dbReference type="ChEBI" id="CHEBI:30616"/>
    </ligand>
</feature>
<dbReference type="AlphaFoldDB" id="A0A6B0YY06"/>
<dbReference type="Pfam" id="PF09397">
    <property type="entry name" value="FtsK_gamma"/>
    <property type="match status" value="1"/>
</dbReference>
<comment type="similarity">
    <text evidence="1">Belongs to the FtsK/SpoIIIE/SftA family.</text>
</comment>
<evidence type="ECO:0000256" key="7">
    <source>
        <dbReference type="SAM" id="Phobius"/>
    </source>
</evidence>
<feature type="region of interest" description="Disordered" evidence="6">
    <location>
        <begin position="704"/>
        <end position="746"/>
    </location>
</feature>
<protein>
    <submittedName>
        <fullName evidence="9">DNA translocase FtsK</fullName>
    </submittedName>
</protein>
<dbReference type="Gene3D" id="1.10.10.10">
    <property type="entry name" value="Winged helix-like DNA-binding domain superfamily/Winged helix DNA-binding domain"/>
    <property type="match status" value="1"/>
</dbReference>
<sequence>MRLPAESHDLLTTADMVAKRRTKKKTMPQKQLLDRLAAIARVEVVGLSLVLISVFTLLSLLTGSRGSVTGLWIDFLRYATGDGVAGVPLLTGFLGLWLVLRAIEGPKRRRAPSGDGNGAGRELPILPWRAPSGLLLIFLAYIAAITLVLPPMTRAARVLDGGAGGALGHFFANTLADGLPGWGAWTVILLVALSGLTLLTGRRLWDGLWVGGGTVSQEIRGVLQELWREERRKDLFRTRKMAQREQNENHKPVPDATPLAPLRQAGRAAEDTPSMQAEEFDGSDEQLSGVSADRHLKDRNGRVEPAWELPQLTDMLDFWDRSIDSDDLIRYRGRLLEETLALFGVPADFEGVNAGPTVTQYLIRPGYTERTVRGETKRTKVKVSKIASLSNDLALALAARTVRIEAPIPGTSYVGIEVPNTESNNVGLKELMEGEEFDSLQARGRLPIALGEDVRGKPVVTDLARMPHLLIAGATGTGKSVCINSIIGCLLLTHTPETLRLLMIDPKMVELTVYNGTPHLLSPVVTDVDRASGVLFWCIKEMERRYQLLNKAGVRDLERFNAYLRKLGEEILPYVVVIIDEMADLMMAAPEEVEKHVIRLAQMARAVGIHMIIATQRPSVDVITGLIKANFPARIAFAVTSQIDSRVVLDVPGAENLLGRGDMLFMAPDASKLERLQGAFLDDAETNRIVRYWQNFHSLETYIQEQEGKGPGRNESEQSPLFTPDSLSSPIEEREVPAGEGTLPKSEGESLQLLEQDDGQSPLHDHTQDGEGRDELFDEAVQVVSEAGRGSVTILQRKLRVGYNRANRLVEQLEAAGILGPDRGRSQGREVYLKTAEESEKERREERGEEIPSPLTASPPSDHDNGIVNGRAGGSGSVDNGEAGLPPPPEKDDAPPRIWM</sequence>
<dbReference type="InterPro" id="IPR002543">
    <property type="entry name" value="FtsK_dom"/>
</dbReference>
<feature type="compositionally biased region" description="Basic and acidic residues" evidence="6">
    <location>
        <begin position="706"/>
        <end position="716"/>
    </location>
</feature>
<dbReference type="InterPro" id="IPR018541">
    <property type="entry name" value="Ftsk_gamma"/>
</dbReference>
<dbReference type="Gene3D" id="3.30.980.40">
    <property type="match status" value="1"/>
</dbReference>
<accession>A0A6B0YY06</accession>